<accession>A0ABW3MHI0</accession>
<sequence length="41" mass="4699">MLANRYCQFPQSLERGSQSAGFGDLLREDVLAHYRKVAKSR</sequence>
<protein>
    <submittedName>
        <fullName evidence="1">Uncharacterized protein</fullName>
    </submittedName>
</protein>
<keyword evidence="2" id="KW-1185">Reference proteome</keyword>
<name>A0ABW3MHI0_9PSEU</name>
<dbReference type="Proteomes" id="UP001597045">
    <property type="component" value="Unassembled WGS sequence"/>
</dbReference>
<evidence type="ECO:0000313" key="2">
    <source>
        <dbReference type="Proteomes" id="UP001597045"/>
    </source>
</evidence>
<reference evidence="2" key="1">
    <citation type="journal article" date="2019" name="Int. J. Syst. Evol. Microbiol.">
        <title>The Global Catalogue of Microorganisms (GCM) 10K type strain sequencing project: providing services to taxonomists for standard genome sequencing and annotation.</title>
        <authorList>
            <consortium name="The Broad Institute Genomics Platform"/>
            <consortium name="The Broad Institute Genome Sequencing Center for Infectious Disease"/>
            <person name="Wu L."/>
            <person name="Ma J."/>
        </authorList>
    </citation>
    <scope>NUCLEOTIDE SEQUENCE [LARGE SCALE GENOMIC DNA]</scope>
    <source>
        <strain evidence="2">JCM 31486</strain>
    </source>
</reference>
<comment type="caution">
    <text evidence="1">The sequence shown here is derived from an EMBL/GenBank/DDBJ whole genome shotgun (WGS) entry which is preliminary data.</text>
</comment>
<gene>
    <name evidence="1" type="ORF">ACFQ1S_30400</name>
</gene>
<proteinExistence type="predicted"/>
<evidence type="ECO:0000313" key="1">
    <source>
        <dbReference type="EMBL" id="MFD1049537.1"/>
    </source>
</evidence>
<organism evidence="1 2">
    <name type="scientific">Kibdelosporangium lantanae</name>
    <dbReference type="NCBI Taxonomy" id="1497396"/>
    <lineage>
        <taxon>Bacteria</taxon>
        <taxon>Bacillati</taxon>
        <taxon>Actinomycetota</taxon>
        <taxon>Actinomycetes</taxon>
        <taxon>Pseudonocardiales</taxon>
        <taxon>Pseudonocardiaceae</taxon>
        <taxon>Kibdelosporangium</taxon>
    </lineage>
</organism>
<dbReference type="EMBL" id="JBHTIS010002238">
    <property type="protein sequence ID" value="MFD1049537.1"/>
    <property type="molecule type" value="Genomic_DNA"/>
</dbReference>